<evidence type="ECO:0000259" key="1">
    <source>
        <dbReference type="Pfam" id="PF05713"/>
    </source>
</evidence>
<evidence type="ECO:0000313" key="2">
    <source>
        <dbReference type="EMBL" id="MEU0712405.1"/>
    </source>
</evidence>
<dbReference type="Pfam" id="PF05713">
    <property type="entry name" value="MobC"/>
    <property type="match status" value="1"/>
</dbReference>
<evidence type="ECO:0000313" key="3">
    <source>
        <dbReference type="Proteomes" id="UP001550378"/>
    </source>
</evidence>
<organism evidence="2 3">
    <name type="scientific">Streptomyces lavendulocolor</name>
    <dbReference type="NCBI Taxonomy" id="67316"/>
    <lineage>
        <taxon>Bacteria</taxon>
        <taxon>Bacillati</taxon>
        <taxon>Actinomycetota</taxon>
        <taxon>Actinomycetes</taxon>
        <taxon>Kitasatosporales</taxon>
        <taxon>Streptomycetaceae</taxon>
        <taxon>Streptomyces</taxon>
    </lineage>
</organism>
<dbReference type="RefSeq" id="WP_359659259.1">
    <property type="nucleotide sequence ID" value="NZ_JBEXZP010000525.1"/>
</dbReference>
<dbReference type="Proteomes" id="UP001550378">
    <property type="component" value="Unassembled WGS sequence"/>
</dbReference>
<comment type="caution">
    <text evidence="2">The sequence shown here is derived from an EMBL/GenBank/DDBJ whole genome shotgun (WGS) entry which is preliminary data.</text>
</comment>
<feature type="domain" description="Bacterial mobilisation" evidence="1">
    <location>
        <begin position="55"/>
        <end position="92"/>
    </location>
</feature>
<sequence>MEYATLMTASAGADLSPGAYAASAALAVAREEVHPAPVDEKARLRTLAEARVAVNRIGNNLNQIAHVLNAEGEETPERLAAVLERVEKAVRSLDAATVAVMEGRA</sequence>
<protein>
    <submittedName>
        <fullName evidence="2">Plasmid mobilization relaxosome protein MobC</fullName>
    </submittedName>
</protein>
<reference evidence="2 3" key="1">
    <citation type="submission" date="2024-06" db="EMBL/GenBank/DDBJ databases">
        <title>The Natural Products Discovery Center: Release of the First 8490 Sequenced Strains for Exploring Actinobacteria Biosynthetic Diversity.</title>
        <authorList>
            <person name="Kalkreuter E."/>
            <person name="Kautsar S.A."/>
            <person name="Yang D."/>
            <person name="Bader C.D."/>
            <person name="Teijaro C.N."/>
            <person name="Fluegel L."/>
            <person name="Davis C.M."/>
            <person name="Simpson J.R."/>
            <person name="Lauterbach L."/>
            <person name="Steele A.D."/>
            <person name="Gui C."/>
            <person name="Meng S."/>
            <person name="Li G."/>
            <person name="Viehrig K."/>
            <person name="Ye F."/>
            <person name="Su P."/>
            <person name="Kiefer A.F."/>
            <person name="Nichols A."/>
            <person name="Cepeda A.J."/>
            <person name="Yan W."/>
            <person name="Fan B."/>
            <person name="Jiang Y."/>
            <person name="Adhikari A."/>
            <person name="Zheng C.-J."/>
            <person name="Schuster L."/>
            <person name="Cowan T.M."/>
            <person name="Smanski M.J."/>
            <person name="Chevrette M.G."/>
            <person name="De Carvalho L.P.S."/>
            <person name="Shen B."/>
        </authorList>
    </citation>
    <scope>NUCLEOTIDE SEQUENCE [LARGE SCALE GENOMIC DNA]</scope>
    <source>
        <strain evidence="2 3">NPDC006337</strain>
    </source>
</reference>
<proteinExistence type="predicted"/>
<gene>
    <name evidence="2" type="primary">mobC</name>
    <name evidence="2" type="ORF">ABZ508_34155</name>
</gene>
<keyword evidence="3" id="KW-1185">Reference proteome</keyword>
<dbReference type="InterPro" id="IPR008687">
    <property type="entry name" value="MobC"/>
</dbReference>
<name>A0ABV2WGC6_9ACTN</name>
<dbReference type="EMBL" id="JBEXZR010000058">
    <property type="protein sequence ID" value="MEU0712405.1"/>
    <property type="molecule type" value="Genomic_DNA"/>
</dbReference>
<accession>A0ABV2WGC6</accession>